<feature type="domain" description="WRKY" evidence="7">
    <location>
        <begin position="142"/>
        <end position="180"/>
    </location>
</feature>
<reference evidence="8" key="1">
    <citation type="journal article" date="2013" name="J. Plant Res.">
        <title>Effect of fungi and light on seed germination of three Opuntia species from semiarid lands of central Mexico.</title>
        <authorList>
            <person name="Delgado-Sanchez P."/>
            <person name="Jimenez-Bremont J.F."/>
            <person name="Guerrero-Gonzalez Mde L."/>
            <person name="Flores J."/>
        </authorList>
    </citation>
    <scope>NUCLEOTIDE SEQUENCE</scope>
    <source>
        <tissue evidence="8">Cladode</tissue>
    </source>
</reference>
<keyword evidence="2" id="KW-0805">Transcription regulation</keyword>
<evidence type="ECO:0000256" key="1">
    <source>
        <dbReference type="ARBA" id="ARBA00004123"/>
    </source>
</evidence>
<dbReference type="AlphaFoldDB" id="A0A7C9AGE5"/>
<dbReference type="PANTHER" id="PTHR32096">
    <property type="entry name" value="WRKY TRANSCRIPTION FACTOR 30-RELATED-RELATED"/>
    <property type="match status" value="1"/>
</dbReference>
<comment type="subcellular location">
    <subcellularLocation>
        <location evidence="1">Nucleus</location>
    </subcellularLocation>
</comment>
<dbReference type="Pfam" id="PF03106">
    <property type="entry name" value="WRKY"/>
    <property type="match status" value="1"/>
</dbReference>
<feature type="region of interest" description="Disordered" evidence="6">
    <location>
        <begin position="80"/>
        <end position="118"/>
    </location>
</feature>
<dbReference type="GO" id="GO:0003700">
    <property type="term" value="F:DNA-binding transcription factor activity"/>
    <property type="evidence" value="ECO:0007669"/>
    <property type="project" value="InterPro"/>
</dbReference>
<sequence>MEMKSPILQRDLMIQQLIEGIEAARELQKKIIIGPSKIDHHDNPQLEEDDQAVKHSLLDKMLASFDKTISIAKRIKLELQNQSDDHDHQEPSNHSQPEGSTPQPLGLNSPRSENSHHFLHLPRKRKLMARWSMKIKANGGTGLEVLPDDGYSWRKYGQKEILGAKHPRKLWKLEEKDMTI</sequence>
<dbReference type="InterPro" id="IPR003657">
    <property type="entry name" value="WRKY_dom"/>
</dbReference>
<dbReference type="Gene3D" id="2.20.25.80">
    <property type="entry name" value="WRKY domain"/>
    <property type="match status" value="1"/>
</dbReference>
<dbReference type="PANTHER" id="PTHR32096:SF146">
    <property type="entry name" value="WRKY TRANSCRIPTION FACTOR 19-RELATED"/>
    <property type="match status" value="1"/>
</dbReference>
<name>A0A7C9AGE5_OPUST</name>
<evidence type="ECO:0000256" key="6">
    <source>
        <dbReference type="SAM" id="MobiDB-lite"/>
    </source>
</evidence>
<keyword evidence="5" id="KW-0539">Nucleus</keyword>
<protein>
    <recommendedName>
        <fullName evidence="7">WRKY domain-containing protein</fullName>
    </recommendedName>
</protein>
<proteinExistence type="predicted"/>
<accession>A0A7C9AGE5</accession>
<evidence type="ECO:0000256" key="4">
    <source>
        <dbReference type="ARBA" id="ARBA00023163"/>
    </source>
</evidence>
<evidence type="ECO:0000259" key="7">
    <source>
        <dbReference type="PROSITE" id="PS50811"/>
    </source>
</evidence>
<reference evidence="8" key="2">
    <citation type="submission" date="2020-07" db="EMBL/GenBank/DDBJ databases">
        <authorList>
            <person name="Vera ALvarez R."/>
            <person name="Arias-Moreno D.M."/>
            <person name="Jimenez-Jacinto V."/>
            <person name="Jimenez-Bremont J.F."/>
            <person name="Swaminathan K."/>
            <person name="Moose S.P."/>
            <person name="Guerrero-Gonzalez M.L."/>
            <person name="Marino-Ramirez L."/>
            <person name="Landsman D."/>
            <person name="Rodriguez-Kessler M."/>
            <person name="Delgado-Sanchez P."/>
        </authorList>
    </citation>
    <scope>NUCLEOTIDE SEQUENCE</scope>
    <source>
        <tissue evidence="8">Cladode</tissue>
    </source>
</reference>
<evidence type="ECO:0000256" key="3">
    <source>
        <dbReference type="ARBA" id="ARBA00023125"/>
    </source>
</evidence>
<dbReference type="GO" id="GO:0000976">
    <property type="term" value="F:transcription cis-regulatory region binding"/>
    <property type="evidence" value="ECO:0007669"/>
    <property type="project" value="TreeGrafter"/>
</dbReference>
<dbReference type="InterPro" id="IPR044810">
    <property type="entry name" value="WRKY_plant"/>
</dbReference>
<dbReference type="GO" id="GO:0005634">
    <property type="term" value="C:nucleus"/>
    <property type="evidence" value="ECO:0007669"/>
    <property type="project" value="UniProtKB-SubCell"/>
</dbReference>
<dbReference type="SUPFAM" id="SSF118290">
    <property type="entry name" value="WRKY DNA-binding domain"/>
    <property type="match status" value="1"/>
</dbReference>
<dbReference type="PROSITE" id="PS50811">
    <property type="entry name" value="WRKY"/>
    <property type="match status" value="1"/>
</dbReference>
<evidence type="ECO:0000313" key="8">
    <source>
        <dbReference type="EMBL" id="MBA4667872.1"/>
    </source>
</evidence>
<dbReference type="EMBL" id="GISG01237273">
    <property type="protein sequence ID" value="MBA4667872.1"/>
    <property type="molecule type" value="Transcribed_RNA"/>
</dbReference>
<organism evidence="8">
    <name type="scientific">Opuntia streptacantha</name>
    <name type="common">Prickly pear cactus</name>
    <name type="synonym">Opuntia cardona</name>
    <dbReference type="NCBI Taxonomy" id="393608"/>
    <lineage>
        <taxon>Eukaryota</taxon>
        <taxon>Viridiplantae</taxon>
        <taxon>Streptophyta</taxon>
        <taxon>Embryophyta</taxon>
        <taxon>Tracheophyta</taxon>
        <taxon>Spermatophyta</taxon>
        <taxon>Magnoliopsida</taxon>
        <taxon>eudicotyledons</taxon>
        <taxon>Gunneridae</taxon>
        <taxon>Pentapetalae</taxon>
        <taxon>Caryophyllales</taxon>
        <taxon>Cactineae</taxon>
        <taxon>Cactaceae</taxon>
        <taxon>Opuntioideae</taxon>
        <taxon>Opuntia</taxon>
    </lineage>
</organism>
<feature type="compositionally biased region" description="Polar residues" evidence="6">
    <location>
        <begin position="92"/>
        <end position="103"/>
    </location>
</feature>
<evidence type="ECO:0000256" key="5">
    <source>
        <dbReference type="ARBA" id="ARBA00023242"/>
    </source>
</evidence>
<keyword evidence="3" id="KW-0238">DNA-binding</keyword>
<dbReference type="InterPro" id="IPR036576">
    <property type="entry name" value="WRKY_dom_sf"/>
</dbReference>
<evidence type="ECO:0000256" key="2">
    <source>
        <dbReference type="ARBA" id="ARBA00023015"/>
    </source>
</evidence>
<dbReference type="SMART" id="SM00774">
    <property type="entry name" value="WRKY"/>
    <property type="match status" value="1"/>
</dbReference>
<keyword evidence="4" id="KW-0804">Transcription</keyword>